<proteinExistence type="predicted"/>
<gene>
    <name evidence="1" type="ORF">EG028_03020</name>
</gene>
<dbReference type="EMBL" id="RMBX01000001">
    <property type="protein sequence ID" value="RPD43284.1"/>
    <property type="molecule type" value="Genomic_DNA"/>
</dbReference>
<sequence>MQFNLDRPSPGSYVYYHITSANRTAIGSHVMQFVQHKLVKLQVLERDDEELVLEYTLTAQQMQGTIQIHEWAADMDELQSPLVLVLDNNGRLKDIRNFATLHQRWTDFFAARMQKKYKHLKESADNMIAETGKLLKDKQRFMQAFEGYSAWRFFFQDNYAEKKPREIKPYVLRQYFGTVDLTLQLESRWEEEYALHHHRYSLVNNATLDTTQFDRKAFARMLKDLTGVFNISAALEVAMEENFHYNAGHWLTQAELFLETKVSDWYSITAAHTLAQVPEKETLQPEKLFQAEAAA</sequence>
<dbReference type="Proteomes" id="UP000279089">
    <property type="component" value="Unassembled WGS sequence"/>
</dbReference>
<keyword evidence="2" id="KW-1185">Reference proteome</keyword>
<protein>
    <submittedName>
        <fullName evidence="1">Uncharacterized protein</fullName>
    </submittedName>
</protein>
<dbReference type="AlphaFoldDB" id="A0A3N4MH19"/>
<comment type="caution">
    <text evidence="1">The sequence shown here is derived from an EMBL/GenBank/DDBJ whole genome shotgun (WGS) entry which is preliminary data.</text>
</comment>
<organism evidence="1 2">
    <name type="scientific">Chitinophaga barathri</name>
    <dbReference type="NCBI Taxonomy" id="1647451"/>
    <lineage>
        <taxon>Bacteria</taxon>
        <taxon>Pseudomonadati</taxon>
        <taxon>Bacteroidota</taxon>
        <taxon>Chitinophagia</taxon>
        <taxon>Chitinophagales</taxon>
        <taxon>Chitinophagaceae</taxon>
        <taxon>Chitinophaga</taxon>
    </lineage>
</organism>
<evidence type="ECO:0000313" key="2">
    <source>
        <dbReference type="Proteomes" id="UP000279089"/>
    </source>
</evidence>
<dbReference type="OrthoDB" id="642327at2"/>
<accession>A0A3N4MH19</accession>
<reference evidence="2" key="1">
    <citation type="submission" date="2018-11" db="EMBL/GenBank/DDBJ databases">
        <title>Chitinophaga lutea sp.nov., isolate from arsenic contaminated soil.</title>
        <authorList>
            <person name="Zong Y."/>
        </authorList>
    </citation>
    <scope>NUCLEOTIDE SEQUENCE [LARGE SCALE GENOMIC DNA]</scope>
    <source>
        <strain evidence="2">YLT18</strain>
    </source>
</reference>
<evidence type="ECO:0000313" key="1">
    <source>
        <dbReference type="EMBL" id="RPD43284.1"/>
    </source>
</evidence>
<dbReference type="RefSeq" id="WP_120514552.1">
    <property type="nucleotide sequence ID" value="NZ_QXZY01000001.1"/>
</dbReference>
<name>A0A3N4MH19_9BACT</name>